<dbReference type="Proteomes" id="UP000826846">
    <property type="component" value="Segment"/>
</dbReference>
<dbReference type="GeneID" id="77949532"/>
<organism evidence="2 3">
    <name type="scientific">Escherichia phage IME267</name>
    <dbReference type="NCBI Taxonomy" id="2860374"/>
    <lineage>
        <taxon>Viruses</taxon>
        <taxon>Duplodnaviria</taxon>
        <taxon>Heunggongvirae</taxon>
        <taxon>Uroviricota</taxon>
        <taxon>Caudoviricetes</taxon>
        <taxon>Mktvariviridae</taxon>
        <taxon>Gordonclarkvirinae</taxon>
        <taxon>Suseptimavirus</taxon>
        <taxon>Suseptimavirus IME267</taxon>
    </lineage>
</organism>
<evidence type="ECO:0000256" key="1">
    <source>
        <dbReference type="SAM" id="Phobius"/>
    </source>
</evidence>
<protein>
    <submittedName>
        <fullName evidence="2">Uncharacterized protein</fullName>
    </submittedName>
</protein>
<name>A0AAE8BDP1_9CAUD</name>
<dbReference type="EMBL" id="MZ398243">
    <property type="protein sequence ID" value="QYC96944.1"/>
    <property type="molecule type" value="Genomic_DNA"/>
</dbReference>
<evidence type="ECO:0000313" key="2">
    <source>
        <dbReference type="EMBL" id="QYC96944.1"/>
    </source>
</evidence>
<reference evidence="2 3" key="1">
    <citation type="submission" date="2021-06" db="EMBL/GenBank/DDBJ databases">
        <authorList>
            <person name="Tian F."/>
            <person name="Li J."/>
            <person name="Li F."/>
            <person name="Tong Y."/>
        </authorList>
    </citation>
    <scope>NUCLEOTIDE SEQUENCE [LARGE SCALE GENOMIC DNA]</scope>
</reference>
<dbReference type="KEGG" id="vg:77949532"/>
<keyword evidence="1" id="KW-1133">Transmembrane helix</keyword>
<keyword evidence="1" id="KW-0812">Transmembrane</keyword>
<evidence type="ECO:0000313" key="3">
    <source>
        <dbReference type="Proteomes" id="UP000826846"/>
    </source>
</evidence>
<sequence>MKEEKATYLAIGFVVGAFAMGVFISNVGPDSSVKIETRRAACEINLPRSQVCVMQFVPKSVDR</sequence>
<keyword evidence="1" id="KW-0472">Membrane</keyword>
<keyword evidence="3" id="KW-1185">Reference proteome</keyword>
<dbReference type="RefSeq" id="YP_010673238.1">
    <property type="nucleotide sequence ID" value="NC_070983.1"/>
</dbReference>
<proteinExistence type="predicted"/>
<feature type="transmembrane region" description="Helical" evidence="1">
    <location>
        <begin position="6"/>
        <end position="28"/>
    </location>
</feature>
<accession>A0AAE8BDP1</accession>